<reference evidence="2" key="1">
    <citation type="submission" date="2023-01" db="EMBL/GenBank/DDBJ databases">
        <title>Genome assembly of the deep-sea coral Lophelia pertusa.</title>
        <authorList>
            <person name="Herrera S."/>
            <person name="Cordes E."/>
        </authorList>
    </citation>
    <scope>NUCLEOTIDE SEQUENCE</scope>
    <source>
        <strain evidence="2">USNM1676648</strain>
        <tissue evidence="2">Polyp</tissue>
    </source>
</reference>
<protein>
    <submittedName>
        <fullName evidence="2">Nucleolar protein 6</fullName>
    </submittedName>
</protein>
<dbReference type="AlphaFoldDB" id="A0A9W9ZNB8"/>
<dbReference type="Pfam" id="PF17407">
    <property type="entry name" value="Nrap_D6"/>
    <property type="match status" value="1"/>
</dbReference>
<dbReference type="Proteomes" id="UP001163046">
    <property type="component" value="Unassembled WGS sequence"/>
</dbReference>
<evidence type="ECO:0000313" key="2">
    <source>
        <dbReference type="EMBL" id="KAJ7384545.1"/>
    </source>
</evidence>
<gene>
    <name evidence="2" type="primary">NOL6_2</name>
    <name evidence="2" type="ORF">OS493_021176</name>
</gene>
<dbReference type="Gene3D" id="3.30.70.3030">
    <property type="match status" value="1"/>
</dbReference>
<feature type="domain" description="Nrap protein" evidence="1">
    <location>
        <begin position="16"/>
        <end position="102"/>
    </location>
</feature>
<name>A0A9W9ZNB8_9CNID</name>
<comment type="caution">
    <text evidence="2">The sequence shown here is derived from an EMBL/GenBank/DDBJ whole genome shotgun (WGS) entry which is preliminary data.</text>
</comment>
<organism evidence="2 3">
    <name type="scientific">Desmophyllum pertusum</name>
    <dbReference type="NCBI Taxonomy" id="174260"/>
    <lineage>
        <taxon>Eukaryota</taxon>
        <taxon>Metazoa</taxon>
        <taxon>Cnidaria</taxon>
        <taxon>Anthozoa</taxon>
        <taxon>Hexacorallia</taxon>
        <taxon>Scleractinia</taxon>
        <taxon>Caryophylliina</taxon>
        <taxon>Caryophylliidae</taxon>
        <taxon>Desmophyllum</taxon>
    </lineage>
</organism>
<dbReference type="InterPro" id="IPR035371">
    <property type="entry name" value="Nrap_D6"/>
</dbReference>
<accession>A0A9W9ZNB8</accession>
<sequence length="107" mass="12005">MPMGRKHFLTLPCSCHDVYGGDLIGVVRKPHSFAPTQFKVLRAQSKMPFTNPQRLKRLVAKYTMNSVYFVKSPNKSRGWVIPNVSAILSDFQTIGEGLVKKIEALNA</sequence>
<dbReference type="EMBL" id="MU825886">
    <property type="protein sequence ID" value="KAJ7384545.1"/>
    <property type="molecule type" value="Genomic_DNA"/>
</dbReference>
<dbReference type="OrthoDB" id="10251401at2759"/>
<keyword evidence="3" id="KW-1185">Reference proteome</keyword>
<proteinExistence type="predicted"/>
<evidence type="ECO:0000313" key="3">
    <source>
        <dbReference type="Proteomes" id="UP001163046"/>
    </source>
</evidence>
<evidence type="ECO:0000259" key="1">
    <source>
        <dbReference type="Pfam" id="PF17407"/>
    </source>
</evidence>